<dbReference type="RefSeq" id="WP_263338863.1">
    <property type="nucleotide sequence ID" value="NZ_JAOVQO010000017.1"/>
</dbReference>
<feature type="domain" description="Anti-sigma K factor RskA C-terminal" evidence="2">
    <location>
        <begin position="93"/>
        <end position="208"/>
    </location>
</feature>
<dbReference type="PANTHER" id="PTHR37461">
    <property type="entry name" value="ANTI-SIGMA-K FACTOR RSKA"/>
    <property type="match status" value="1"/>
</dbReference>
<keyword evidence="1" id="KW-1133">Transmembrane helix</keyword>
<reference evidence="3 4" key="1">
    <citation type="submission" date="2022-10" db="EMBL/GenBank/DDBJ databases">
        <title>Defluviimonas sp. nov., isolated from ocean surface sediments.</title>
        <authorList>
            <person name="He W."/>
            <person name="Wang L."/>
            <person name="Zhang D.-F."/>
        </authorList>
    </citation>
    <scope>NUCLEOTIDE SEQUENCE [LARGE SCALE GENOMIC DNA]</scope>
    <source>
        <strain evidence="3 4">WL0024</strain>
    </source>
</reference>
<dbReference type="PANTHER" id="PTHR37461:SF1">
    <property type="entry name" value="ANTI-SIGMA-K FACTOR RSKA"/>
    <property type="match status" value="1"/>
</dbReference>
<keyword evidence="1" id="KW-0472">Membrane</keyword>
<dbReference type="InterPro" id="IPR018764">
    <property type="entry name" value="RskA_C"/>
</dbReference>
<dbReference type="InterPro" id="IPR051474">
    <property type="entry name" value="Anti-sigma-K/W_factor"/>
</dbReference>
<proteinExistence type="predicted"/>
<keyword evidence="4" id="KW-1185">Reference proteome</keyword>
<dbReference type="EMBL" id="JAOVQO010000017">
    <property type="protein sequence ID" value="MCU9849739.1"/>
    <property type="molecule type" value="Genomic_DNA"/>
</dbReference>
<feature type="transmembrane region" description="Helical" evidence="1">
    <location>
        <begin position="88"/>
        <end position="107"/>
    </location>
</feature>
<evidence type="ECO:0000313" key="3">
    <source>
        <dbReference type="EMBL" id="MCU9849739.1"/>
    </source>
</evidence>
<organism evidence="3 4">
    <name type="scientific">Albidovulum salinarum</name>
    <dbReference type="NCBI Taxonomy" id="2984153"/>
    <lineage>
        <taxon>Bacteria</taxon>
        <taxon>Pseudomonadati</taxon>
        <taxon>Pseudomonadota</taxon>
        <taxon>Alphaproteobacteria</taxon>
        <taxon>Rhodobacterales</taxon>
        <taxon>Paracoccaceae</taxon>
        <taxon>Albidovulum</taxon>
    </lineage>
</organism>
<evidence type="ECO:0000256" key="1">
    <source>
        <dbReference type="SAM" id="Phobius"/>
    </source>
</evidence>
<evidence type="ECO:0000259" key="2">
    <source>
        <dbReference type="Pfam" id="PF10099"/>
    </source>
</evidence>
<sequence>MNEPASDMPEREALAAEYVLGTLALPERLAAEALVDSDTNFARLVDEWRDRLSPLNAGYAPVMPPPGLLEAVEKRLFPEPEAPHRRPWLWGVLAAAALAALALVTVLPTARPPAAIVVTLTGENQPLVIDARFDPEAGELTITRSAGPAAAPGQDHELWLIPEGEAPISIGLVREGDLTIPIATLPAGTTLAVTLEAEGGAPTGAATGTPLVSALIGGS</sequence>
<name>A0ABT2X7M8_9RHOB</name>
<accession>A0ABT2X7M8</accession>
<keyword evidence="1" id="KW-0812">Transmembrane</keyword>
<protein>
    <submittedName>
        <fullName evidence="3">Anti-sigma factor</fullName>
    </submittedName>
</protein>
<dbReference type="Pfam" id="PF10099">
    <property type="entry name" value="RskA_C"/>
    <property type="match status" value="1"/>
</dbReference>
<comment type="caution">
    <text evidence="3">The sequence shown here is derived from an EMBL/GenBank/DDBJ whole genome shotgun (WGS) entry which is preliminary data.</text>
</comment>
<gene>
    <name evidence="3" type="ORF">OEZ60_17195</name>
</gene>
<evidence type="ECO:0000313" key="4">
    <source>
        <dbReference type="Proteomes" id="UP001209535"/>
    </source>
</evidence>
<dbReference type="Proteomes" id="UP001209535">
    <property type="component" value="Unassembled WGS sequence"/>
</dbReference>